<keyword evidence="1" id="KW-1185">Reference proteome</keyword>
<reference evidence="2" key="1">
    <citation type="submission" date="2022-11" db="UniProtKB">
        <authorList>
            <consortium name="WormBaseParasite"/>
        </authorList>
    </citation>
    <scope>IDENTIFICATION</scope>
</reference>
<dbReference type="AlphaFoldDB" id="A0A914RVD6"/>
<dbReference type="Proteomes" id="UP000887564">
    <property type="component" value="Unplaced"/>
</dbReference>
<evidence type="ECO:0000313" key="1">
    <source>
        <dbReference type="Proteomes" id="UP000887564"/>
    </source>
</evidence>
<name>A0A914RVD6_PAREQ</name>
<sequence>MQHKCILIDFDKHRVRVSPREDFFSEMLRWLLKRISSTCQLVDKRNNVRAVFAVSVRVGDYSRVRSYHRTPTVA</sequence>
<accession>A0A914RVD6</accession>
<protein>
    <submittedName>
        <fullName evidence="2">Uncharacterized protein</fullName>
    </submittedName>
</protein>
<proteinExistence type="predicted"/>
<dbReference type="WBParaSite" id="PEQ_0000596401-mRNA-1">
    <property type="protein sequence ID" value="PEQ_0000596401-mRNA-1"/>
    <property type="gene ID" value="PEQ_0000596401"/>
</dbReference>
<evidence type="ECO:0000313" key="2">
    <source>
        <dbReference type="WBParaSite" id="PEQ_0000596401-mRNA-1"/>
    </source>
</evidence>
<organism evidence="1 2">
    <name type="scientific">Parascaris equorum</name>
    <name type="common">Equine roundworm</name>
    <dbReference type="NCBI Taxonomy" id="6256"/>
    <lineage>
        <taxon>Eukaryota</taxon>
        <taxon>Metazoa</taxon>
        <taxon>Ecdysozoa</taxon>
        <taxon>Nematoda</taxon>
        <taxon>Chromadorea</taxon>
        <taxon>Rhabditida</taxon>
        <taxon>Spirurina</taxon>
        <taxon>Ascaridomorpha</taxon>
        <taxon>Ascaridoidea</taxon>
        <taxon>Ascarididae</taxon>
        <taxon>Parascaris</taxon>
    </lineage>
</organism>